<dbReference type="Proteomes" id="UP000187059">
    <property type="component" value="Chromosome"/>
</dbReference>
<dbReference type="RefSeq" id="WP_076695522.1">
    <property type="nucleotide sequence ID" value="NZ_CP015093.1"/>
</dbReference>
<evidence type="ECO:0000256" key="12">
    <source>
        <dbReference type="ARBA" id="ARBA00037847"/>
    </source>
</evidence>
<keyword evidence="2 13" id="KW-0813">Transport</keyword>
<dbReference type="AlphaFoldDB" id="A0A1P8UP55"/>
<evidence type="ECO:0000256" key="14">
    <source>
        <dbReference type="RuleBase" id="RU003848"/>
    </source>
</evidence>
<evidence type="ECO:0000256" key="13">
    <source>
        <dbReference type="HAMAP-Rule" id="MF_01398"/>
    </source>
</evidence>
<keyword evidence="4 13" id="KW-0812">Transmembrane</keyword>
<reference evidence="16 17" key="1">
    <citation type="submission" date="2016-04" db="EMBL/GenBank/DDBJ databases">
        <title>Deep-sea bacteria in the southern Pacific.</title>
        <authorList>
            <person name="Tang K."/>
        </authorList>
    </citation>
    <scope>NUCLEOTIDE SEQUENCE [LARGE SCALE GENOMIC DNA]</scope>
    <source>
        <strain evidence="16 17">JLT2014</strain>
    </source>
</reference>
<evidence type="ECO:0000256" key="1">
    <source>
        <dbReference type="ARBA" id="ARBA00005513"/>
    </source>
</evidence>
<evidence type="ECO:0000256" key="9">
    <source>
        <dbReference type="ARBA" id="ARBA00023310"/>
    </source>
</evidence>
<comment type="subcellular location">
    <subcellularLocation>
        <location evidence="13">Cell membrane</location>
        <topology evidence="13">Single-pass membrane protein</topology>
    </subcellularLocation>
    <subcellularLocation>
        <location evidence="12">Endomembrane system</location>
        <topology evidence="12">Single-pass membrane protein</topology>
    </subcellularLocation>
</comment>
<keyword evidence="7 13" id="KW-0406">Ion transport</keyword>
<keyword evidence="17" id="KW-1185">Reference proteome</keyword>
<dbReference type="GO" id="GO:0046933">
    <property type="term" value="F:proton-transporting ATP synthase activity, rotational mechanism"/>
    <property type="evidence" value="ECO:0007669"/>
    <property type="project" value="UniProtKB-UniRule"/>
</dbReference>
<comment type="function">
    <text evidence="11">Component of the F(0) channel, it forms part of the peripheral stalk, linking F(1) to F(0). The b'-subunit is a diverged and duplicated form of b found in plants and photosynthetic bacteria.</text>
</comment>
<proteinExistence type="inferred from homology"/>
<dbReference type="STRING" id="1250539.Ga0080574_TMP860"/>
<keyword evidence="6 13" id="KW-1133">Transmembrane helix</keyword>
<name>A0A1P8UP55_9RHOB</name>
<evidence type="ECO:0000256" key="6">
    <source>
        <dbReference type="ARBA" id="ARBA00022989"/>
    </source>
</evidence>
<dbReference type="PANTHER" id="PTHR33445">
    <property type="entry name" value="ATP SYNTHASE SUBUNIT B', CHLOROPLASTIC"/>
    <property type="match status" value="1"/>
</dbReference>
<keyword evidence="5 13" id="KW-0375">Hydrogen ion transport</keyword>
<evidence type="ECO:0000313" key="16">
    <source>
        <dbReference type="EMBL" id="APZ51194.1"/>
    </source>
</evidence>
<feature type="transmembrane region" description="Helical" evidence="13">
    <location>
        <begin position="6"/>
        <end position="27"/>
    </location>
</feature>
<dbReference type="GO" id="GO:0005886">
    <property type="term" value="C:plasma membrane"/>
    <property type="evidence" value="ECO:0007669"/>
    <property type="project" value="UniProtKB-SubCell"/>
</dbReference>
<dbReference type="GO" id="GO:0046961">
    <property type="term" value="F:proton-transporting ATPase activity, rotational mechanism"/>
    <property type="evidence" value="ECO:0007669"/>
    <property type="project" value="TreeGrafter"/>
</dbReference>
<dbReference type="OrthoDB" id="466272at2"/>
<comment type="function">
    <text evidence="10 13">F(1)F(0) ATP synthase produces ATP from ADP in the presence of a proton or sodium gradient. F-type ATPases consist of two structural domains, F(1) containing the extramembraneous catalytic core and F(0) containing the membrane proton channel, linked together by a central stalk and a peripheral stalk. During catalysis, ATP synthesis in the catalytic domain of F(1) is coupled via a rotary mechanism of the central stalk subunits to proton translocation.</text>
</comment>
<keyword evidence="3 13" id="KW-0138">CF(0)</keyword>
<keyword evidence="13" id="KW-1003">Cell membrane</keyword>
<evidence type="ECO:0000313" key="17">
    <source>
        <dbReference type="Proteomes" id="UP000187059"/>
    </source>
</evidence>
<comment type="subunit">
    <text evidence="13">F-type ATPases have 2 components, F(1) - the catalytic core - and F(0) - the membrane proton channel. F(1) has five subunits: alpha(3), beta(3), gamma(1), delta(1), epsilon(1). F(0) has three main subunits: a(1), b(2) and c(10-14). The alpha and beta chains form an alternating ring which encloses part of the gamma chain. F(1) is attached to F(0) by a central stalk formed by the gamma and epsilon chains, while a peripheral stalk is formed by the delta and b chains.</text>
</comment>
<evidence type="ECO:0000256" key="7">
    <source>
        <dbReference type="ARBA" id="ARBA00023065"/>
    </source>
</evidence>
<dbReference type="Pfam" id="PF00430">
    <property type="entry name" value="ATP-synt_B"/>
    <property type="match status" value="1"/>
</dbReference>
<sequence>MTIDWWTLGLQTVNAVILIWILARFLFRPVSRIIAERQDAAHAALDAAEAAREETETARDAARREAEALAADHARRIAEAQAAAEDEKRRLMAEAHAAADKARAEGKRDLEKLRATQARELSQEAGTLAADIAARLLDRLPEEARVTGFVDGLAEAVAELPEATRASIGSEGPVTLRAARPLADGEAQQIAERLGTVLGRPPALSVETEPALIAGLELETPHAIVRNHFRADLDRIRTELARHD</sequence>
<dbReference type="PANTHER" id="PTHR33445:SF2">
    <property type="entry name" value="ATP SYNTHASE SUBUNIT B', CHLOROPLASTIC"/>
    <property type="match status" value="1"/>
</dbReference>
<dbReference type="InterPro" id="IPR002146">
    <property type="entry name" value="ATP_synth_b/b'su_bac/chlpt"/>
</dbReference>
<evidence type="ECO:0000256" key="15">
    <source>
        <dbReference type="SAM" id="MobiDB-lite"/>
    </source>
</evidence>
<dbReference type="HAMAP" id="MF_01398">
    <property type="entry name" value="ATP_synth_b_bprime"/>
    <property type="match status" value="1"/>
</dbReference>
<evidence type="ECO:0000256" key="8">
    <source>
        <dbReference type="ARBA" id="ARBA00023136"/>
    </source>
</evidence>
<accession>A0A1P8UP55</accession>
<dbReference type="GO" id="GO:0045259">
    <property type="term" value="C:proton-transporting ATP synthase complex"/>
    <property type="evidence" value="ECO:0007669"/>
    <property type="project" value="UniProtKB-KW"/>
</dbReference>
<comment type="similarity">
    <text evidence="1 13 14">Belongs to the ATPase B chain family.</text>
</comment>
<keyword evidence="9 13" id="KW-0066">ATP synthesis</keyword>
<evidence type="ECO:0000256" key="11">
    <source>
        <dbReference type="ARBA" id="ARBA00025614"/>
    </source>
</evidence>
<organism evidence="16 17">
    <name type="scientific">Salipiger abyssi</name>
    <dbReference type="NCBI Taxonomy" id="1250539"/>
    <lineage>
        <taxon>Bacteria</taxon>
        <taxon>Pseudomonadati</taxon>
        <taxon>Pseudomonadota</taxon>
        <taxon>Alphaproteobacteria</taxon>
        <taxon>Rhodobacterales</taxon>
        <taxon>Roseobacteraceae</taxon>
        <taxon>Salipiger</taxon>
    </lineage>
</organism>
<evidence type="ECO:0000256" key="3">
    <source>
        <dbReference type="ARBA" id="ARBA00022547"/>
    </source>
</evidence>
<dbReference type="KEGG" id="paby:Ga0080574_TMP860"/>
<evidence type="ECO:0000256" key="5">
    <source>
        <dbReference type="ARBA" id="ARBA00022781"/>
    </source>
</evidence>
<protein>
    <recommendedName>
        <fullName evidence="13">ATP synthase subunit b</fullName>
    </recommendedName>
    <alternativeName>
        <fullName evidence="13">ATP synthase F(0) sector subunit b</fullName>
    </alternativeName>
    <alternativeName>
        <fullName evidence="13">ATPase subunit I</fullName>
    </alternativeName>
    <alternativeName>
        <fullName evidence="13">F-type ATPase subunit b</fullName>
        <shortName evidence="13">F-ATPase subunit b</shortName>
    </alternativeName>
</protein>
<dbReference type="EMBL" id="CP015093">
    <property type="protein sequence ID" value="APZ51194.1"/>
    <property type="molecule type" value="Genomic_DNA"/>
</dbReference>
<evidence type="ECO:0000256" key="2">
    <source>
        <dbReference type="ARBA" id="ARBA00022448"/>
    </source>
</evidence>
<dbReference type="InterPro" id="IPR050059">
    <property type="entry name" value="ATP_synthase_B_chain"/>
</dbReference>
<evidence type="ECO:0000256" key="10">
    <source>
        <dbReference type="ARBA" id="ARBA00025198"/>
    </source>
</evidence>
<keyword evidence="8 13" id="KW-0472">Membrane</keyword>
<dbReference type="GO" id="GO:0012505">
    <property type="term" value="C:endomembrane system"/>
    <property type="evidence" value="ECO:0007669"/>
    <property type="project" value="UniProtKB-SubCell"/>
</dbReference>
<gene>
    <name evidence="13" type="primary">atpF</name>
    <name evidence="16" type="ORF">Ga0080574_TMP860</name>
</gene>
<evidence type="ECO:0000256" key="4">
    <source>
        <dbReference type="ARBA" id="ARBA00022692"/>
    </source>
</evidence>
<feature type="region of interest" description="Disordered" evidence="15">
    <location>
        <begin position="88"/>
        <end position="108"/>
    </location>
</feature>